<gene>
    <name evidence="2" type="ORF">HME9304_01650</name>
</gene>
<accession>A0A2Z4LTN7</accession>
<dbReference type="KEGG" id="spon:HME9304_01650"/>
<dbReference type="Pfam" id="PF19580">
    <property type="entry name" value="Exo_endo_phos_3"/>
    <property type="match status" value="1"/>
</dbReference>
<proteinExistence type="predicted"/>
<dbReference type="Gene3D" id="3.60.10.10">
    <property type="entry name" value="Endonuclease/exonuclease/phosphatase"/>
    <property type="match status" value="1"/>
</dbReference>
<sequence>MKAFFVLWILLLRKFPKPPFKLRSKKNLFAIAFYNLENFFDTKNDLHVLDDDFTPNGSKKWDDDKYKKKVKKLAKTISCIGYEESGMPPVLVGIAEVENKNAINALVNSKGLKKHNYAFVHFDSPDERGIDTALLYHKQHFKVLNAETIPLIIKNINGDRDFTRDILYVHGKLHKEEIHVFVNHWPSRRDGQNVTSYKRVKAAATVLQKINSLKNENLNCVIMGDFNDDPNSESIKTLMATGNFINPLQKLFSPNTGSANYRGKWNLFDQILISHSFLNHEKETHSFMKTDIFTPKFLREWKKKYKGFPFRTFVGKKYLGGYSDHFPVYIILKQN</sequence>
<protein>
    <recommendedName>
        <fullName evidence="1">Endonuclease/exonuclease/phosphatase domain-containing protein</fullName>
    </recommendedName>
</protein>
<dbReference type="PANTHER" id="PTHR42834">
    <property type="entry name" value="ENDONUCLEASE/EXONUCLEASE/PHOSPHATASE FAMILY PROTEIN (AFU_ORTHOLOGUE AFUA_3G09210)"/>
    <property type="match status" value="1"/>
</dbReference>
<dbReference type="EMBL" id="CP030104">
    <property type="protein sequence ID" value="AWX44647.1"/>
    <property type="molecule type" value="Genomic_DNA"/>
</dbReference>
<dbReference type="Proteomes" id="UP000248536">
    <property type="component" value="Chromosome"/>
</dbReference>
<dbReference type="InterPro" id="IPR005135">
    <property type="entry name" value="Endo/exonuclease/phosphatase"/>
</dbReference>
<dbReference type="InterPro" id="IPR036691">
    <property type="entry name" value="Endo/exonu/phosph_ase_sf"/>
</dbReference>
<dbReference type="AlphaFoldDB" id="A0A2Z4LTN7"/>
<reference evidence="2 3" key="1">
    <citation type="submission" date="2018-06" db="EMBL/GenBank/DDBJ databases">
        <title>Spongiibacterium sp. HME9304 Genome sequencing and assembly.</title>
        <authorList>
            <person name="Kang H."/>
            <person name="Kim H."/>
            <person name="Joh K."/>
        </authorList>
    </citation>
    <scope>NUCLEOTIDE SEQUENCE [LARGE SCALE GENOMIC DNA]</scope>
    <source>
        <strain evidence="2 3">HME9304</strain>
    </source>
</reference>
<name>A0A2Z4LTN7_9FLAO</name>
<dbReference type="GO" id="GO:0003824">
    <property type="term" value="F:catalytic activity"/>
    <property type="evidence" value="ECO:0007669"/>
    <property type="project" value="InterPro"/>
</dbReference>
<dbReference type="PANTHER" id="PTHR42834:SF1">
    <property type="entry name" value="ENDONUCLEASE_EXONUCLEASE_PHOSPHATASE FAMILY PROTEIN (AFU_ORTHOLOGUE AFUA_3G09210)"/>
    <property type="match status" value="1"/>
</dbReference>
<evidence type="ECO:0000313" key="3">
    <source>
        <dbReference type="Proteomes" id="UP000248536"/>
    </source>
</evidence>
<dbReference type="SUPFAM" id="SSF56219">
    <property type="entry name" value="DNase I-like"/>
    <property type="match status" value="1"/>
</dbReference>
<evidence type="ECO:0000313" key="2">
    <source>
        <dbReference type="EMBL" id="AWX44647.1"/>
    </source>
</evidence>
<organism evidence="2 3">
    <name type="scientific">Flagellimonas maritima</name>
    <dbReference type="NCBI Taxonomy" id="1383885"/>
    <lineage>
        <taxon>Bacteria</taxon>
        <taxon>Pseudomonadati</taxon>
        <taxon>Bacteroidota</taxon>
        <taxon>Flavobacteriia</taxon>
        <taxon>Flavobacteriales</taxon>
        <taxon>Flavobacteriaceae</taxon>
        <taxon>Flagellimonas</taxon>
    </lineage>
</organism>
<feature type="domain" description="Endonuclease/exonuclease/phosphatase" evidence="1">
    <location>
        <begin position="30"/>
        <end position="333"/>
    </location>
</feature>
<keyword evidence="3" id="KW-1185">Reference proteome</keyword>
<evidence type="ECO:0000259" key="1">
    <source>
        <dbReference type="Pfam" id="PF19580"/>
    </source>
</evidence>